<organism evidence="1 2">
    <name type="scientific">Rhodococcoides kyotonense</name>
    <dbReference type="NCBI Taxonomy" id="398843"/>
    <lineage>
        <taxon>Bacteria</taxon>
        <taxon>Bacillati</taxon>
        <taxon>Actinomycetota</taxon>
        <taxon>Actinomycetes</taxon>
        <taxon>Mycobacteriales</taxon>
        <taxon>Nocardiaceae</taxon>
        <taxon>Rhodococcoides</taxon>
    </lineage>
</organism>
<dbReference type="RefSeq" id="WP_068424713.1">
    <property type="nucleotide sequence ID" value="NZ_LVHI01000012.1"/>
</dbReference>
<sequence length="317" mass="34547">MYPEKDPLLLRRDMVRDGSSDSDIRIAKADGSITPLRRGAFVPTTTLKDLRPEERHLLNVRAHLAAATSALVVSHQSAAVVHGFAMFAPDLGKVHFTVDRESGGRTTKTRHVHANTLTEADVTVVDGIAVTSADRTVADLLRLLPFEAGVCVGDAALRAGSATVAGIEEALARSGKRAAVKARRTLAFCDARSESVGESRTRVLLHRAKMPPPLLQIEVRNKRGRFVGRLDLGYAIGVALEFDGKVKYTKHAKPGQDPGDVVFAEKVREDEIRRIGWVVLRVTWYDLDHPDEFLARLQEALDLAATLPGPASFDEPA</sequence>
<accession>A0A177YFZ8</accession>
<proteinExistence type="predicted"/>
<dbReference type="Proteomes" id="UP000077519">
    <property type="component" value="Unassembled WGS sequence"/>
</dbReference>
<evidence type="ECO:0008006" key="3">
    <source>
        <dbReference type="Google" id="ProtNLM"/>
    </source>
</evidence>
<protein>
    <recommendedName>
        <fullName evidence="3">Transcriptional regulator, AbiEi antitoxin, Type IV TA system</fullName>
    </recommendedName>
</protein>
<reference evidence="1 2" key="1">
    <citation type="submission" date="2016-03" db="EMBL/GenBank/DDBJ databases">
        <title>Genome sequence of Rhodococcus kyotonensis KB10.</title>
        <authorList>
            <person name="Jeong H."/>
            <person name="Hong C.E."/>
            <person name="Jo S.H."/>
            <person name="Park J.M."/>
        </authorList>
    </citation>
    <scope>NUCLEOTIDE SEQUENCE [LARGE SCALE GENOMIC DNA]</scope>
    <source>
        <strain evidence="1 2">KB10</strain>
    </source>
</reference>
<dbReference type="EMBL" id="LVHI01000012">
    <property type="protein sequence ID" value="OAK54474.1"/>
    <property type="molecule type" value="Genomic_DNA"/>
</dbReference>
<dbReference type="AlphaFoldDB" id="A0A177YFZ8"/>
<evidence type="ECO:0000313" key="2">
    <source>
        <dbReference type="Proteomes" id="UP000077519"/>
    </source>
</evidence>
<evidence type="ECO:0000313" key="1">
    <source>
        <dbReference type="EMBL" id="OAK54474.1"/>
    </source>
</evidence>
<name>A0A177YFZ8_9NOCA</name>
<keyword evidence="2" id="KW-1185">Reference proteome</keyword>
<gene>
    <name evidence="1" type="ORF">A3K89_03635</name>
</gene>
<comment type="caution">
    <text evidence="1">The sequence shown here is derived from an EMBL/GenBank/DDBJ whole genome shotgun (WGS) entry which is preliminary data.</text>
</comment>